<dbReference type="Gene3D" id="3.40.50.300">
    <property type="entry name" value="P-loop containing nucleotide triphosphate hydrolases"/>
    <property type="match status" value="2"/>
</dbReference>
<keyword evidence="4" id="KW-1185">Reference proteome</keyword>
<dbReference type="PANTHER" id="PTHR43581">
    <property type="entry name" value="ATP/GTP PHOSPHATASE"/>
    <property type="match status" value="1"/>
</dbReference>
<organism evidence="3 4">
    <name type="scientific">Endozoicomonas gorgoniicola</name>
    <dbReference type="NCBI Taxonomy" id="1234144"/>
    <lineage>
        <taxon>Bacteria</taxon>
        <taxon>Pseudomonadati</taxon>
        <taxon>Pseudomonadota</taxon>
        <taxon>Gammaproteobacteria</taxon>
        <taxon>Oceanospirillales</taxon>
        <taxon>Endozoicomonadaceae</taxon>
        <taxon>Endozoicomonas</taxon>
    </lineage>
</organism>
<dbReference type="InterPro" id="IPR041685">
    <property type="entry name" value="AAA_GajA/Old/RecF-like"/>
</dbReference>
<dbReference type="SUPFAM" id="SSF52540">
    <property type="entry name" value="P-loop containing nucleoside triphosphate hydrolases"/>
    <property type="match status" value="1"/>
</dbReference>
<name>A0ABT3N1T4_9GAMM</name>
<gene>
    <name evidence="3" type="ORF">NX722_23730</name>
</gene>
<reference evidence="3 4" key="1">
    <citation type="submission" date="2022-10" db="EMBL/GenBank/DDBJ databases">
        <title>High-quality genome sequences of two octocoral-associated bacteria, Endozoicomonas euniceicola EF212 and Endozoicomonas gorgoniicola PS125.</title>
        <authorList>
            <person name="Chiou Y.-J."/>
            <person name="Chen Y.-H."/>
        </authorList>
    </citation>
    <scope>NUCLEOTIDE SEQUENCE [LARGE SCALE GENOMIC DNA]</scope>
    <source>
        <strain evidence="3 4">PS125</strain>
    </source>
</reference>
<dbReference type="Pfam" id="PF13514">
    <property type="entry name" value="AAA_27"/>
    <property type="match status" value="1"/>
</dbReference>
<dbReference type="CDD" id="cd00267">
    <property type="entry name" value="ABC_ATPase"/>
    <property type="match status" value="1"/>
</dbReference>
<evidence type="ECO:0000259" key="1">
    <source>
        <dbReference type="Pfam" id="PF13175"/>
    </source>
</evidence>
<accession>A0ABT3N1T4</accession>
<feature type="domain" description="YhaN AAA" evidence="2">
    <location>
        <begin position="1"/>
        <end position="53"/>
    </location>
</feature>
<sequence>MKVCSLHFKEVGPLGTRTIDLSDNWEGGIEDLVLFTGPNGCGKSTVLRAVSMLWDAFGYWLDRRMPLPAKHPARTWLQQWEGLSVVIEHQMSGPNKYFGLVFGEQDWVNNFLIQHHCSDWMGELHTISARSKRKSRFISDPECLDIWAGLRNKMVVSFDQVDVPNVVYLDAEERRWVTPRRNVGEHLPDQPTLRWLTRYQATEDWKGQLESSLLNLKITQPKKFSAVVNDLNNFLAGKVIDTKVHPGENRLRVRVQGQRRFHHSLDELSAGEHQVLILVYMISRWAENGCVVMIDEPDLYLHPSLVNALLANLEQLVQKRKGQLLITSHSPDVWKRYENKGMRFELEATQ</sequence>
<evidence type="ECO:0000313" key="4">
    <source>
        <dbReference type="Proteomes" id="UP001209854"/>
    </source>
</evidence>
<comment type="caution">
    <text evidence="3">The sequence shown here is derived from an EMBL/GenBank/DDBJ whole genome shotgun (WGS) entry which is preliminary data.</text>
</comment>
<dbReference type="Pfam" id="PF13175">
    <property type="entry name" value="AAA_15"/>
    <property type="match status" value="1"/>
</dbReference>
<dbReference type="PANTHER" id="PTHR43581:SF2">
    <property type="entry name" value="EXCINUCLEASE ATPASE SUBUNIT"/>
    <property type="match status" value="1"/>
</dbReference>
<dbReference type="Proteomes" id="UP001209854">
    <property type="component" value="Unassembled WGS sequence"/>
</dbReference>
<protein>
    <submittedName>
        <fullName evidence="3">AAA family ATPase</fullName>
    </submittedName>
</protein>
<dbReference type="RefSeq" id="WP_262565328.1">
    <property type="nucleotide sequence ID" value="NZ_JAPFCC010000001.1"/>
</dbReference>
<dbReference type="InterPro" id="IPR051396">
    <property type="entry name" value="Bact_Antivir_Def_Nuclease"/>
</dbReference>
<evidence type="ECO:0000313" key="3">
    <source>
        <dbReference type="EMBL" id="MCW7555579.1"/>
    </source>
</evidence>
<feature type="domain" description="Endonuclease GajA/Old nuclease/RecF-like AAA" evidence="1">
    <location>
        <begin position="224"/>
        <end position="332"/>
    </location>
</feature>
<dbReference type="InterPro" id="IPR027417">
    <property type="entry name" value="P-loop_NTPase"/>
</dbReference>
<dbReference type="EMBL" id="JAPFCC010000001">
    <property type="protein sequence ID" value="MCW7555579.1"/>
    <property type="molecule type" value="Genomic_DNA"/>
</dbReference>
<proteinExistence type="predicted"/>
<evidence type="ECO:0000259" key="2">
    <source>
        <dbReference type="Pfam" id="PF13514"/>
    </source>
</evidence>
<dbReference type="InterPro" id="IPR038734">
    <property type="entry name" value="YhaN_AAA"/>
</dbReference>